<keyword evidence="13" id="KW-0067">ATP-binding</keyword>
<proteinExistence type="predicted"/>
<evidence type="ECO:0000256" key="15">
    <source>
        <dbReference type="ARBA" id="ARBA00023012"/>
    </source>
</evidence>
<dbReference type="PANTHER" id="PTHR24421">
    <property type="entry name" value="NITRATE/NITRITE SENSOR PROTEIN NARX-RELATED"/>
    <property type="match status" value="1"/>
</dbReference>
<dbReference type="PRINTS" id="PR00344">
    <property type="entry name" value="BCTRLSENSOR"/>
</dbReference>
<dbReference type="PROSITE" id="PS50109">
    <property type="entry name" value="HIS_KIN"/>
    <property type="match status" value="1"/>
</dbReference>
<dbReference type="CDD" id="cd00130">
    <property type="entry name" value="PAS"/>
    <property type="match status" value="1"/>
</dbReference>
<keyword evidence="16" id="KW-0411">Iron-sulfur</keyword>
<evidence type="ECO:0000256" key="6">
    <source>
        <dbReference type="ARBA" id="ARBA00022485"/>
    </source>
</evidence>
<evidence type="ECO:0000256" key="13">
    <source>
        <dbReference type="ARBA" id="ARBA00022840"/>
    </source>
</evidence>
<dbReference type="SUPFAM" id="SSF55785">
    <property type="entry name" value="PYP-like sensor domain (PAS domain)"/>
    <property type="match status" value="1"/>
</dbReference>
<feature type="domain" description="PAC" evidence="22">
    <location>
        <begin position="115"/>
        <end position="167"/>
    </location>
</feature>
<dbReference type="GO" id="GO:0046872">
    <property type="term" value="F:metal ion binding"/>
    <property type="evidence" value="ECO:0007669"/>
    <property type="project" value="UniProtKB-KW"/>
</dbReference>
<evidence type="ECO:0000256" key="19">
    <source>
        <dbReference type="SAM" id="Coils"/>
    </source>
</evidence>
<evidence type="ECO:0000256" key="7">
    <source>
        <dbReference type="ARBA" id="ARBA00022490"/>
    </source>
</evidence>
<dbReference type="GO" id="GO:0005524">
    <property type="term" value="F:ATP binding"/>
    <property type="evidence" value="ECO:0007669"/>
    <property type="project" value="UniProtKB-KW"/>
</dbReference>
<keyword evidence="7" id="KW-0963">Cytoplasm</keyword>
<dbReference type="Pfam" id="PF07730">
    <property type="entry name" value="HisKA_3"/>
    <property type="match status" value="1"/>
</dbReference>
<keyword evidence="6" id="KW-0004">4Fe-4S</keyword>
<dbReference type="InterPro" id="IPR000014">
    <property type="entry name" value="PAS"/>
</dbReference>
<dbReference type="InterPro" id="IPR011712">
    <property type="entry name" value="Sig_transdc_His_kin_sub3_dim/P"/>
</dbReference>
<keyword evidence="11" id="KW-0547">Nucleotide-binding</keyword>
<evidence type="ECO:0000256" key="1">
    <source>
        <dbReference type="ARBA" id="ARBA00000085"/>
    </source>
</evidence>
<dbReference type="InterPro" id="IPR004358">
    <property type="entry name" value="Sig_transdc_His_kin-like_C"/>
</dbReference>
<keyword evidence="9" id="KW-0808">Transferase</keyword>
<dbReference type="SMART" id="SM00091">
    <property type="entry name" value="PAS"/>
    <property type="match status" value="1"/>
</dbReference>
<evidence type="ECO:0000256" key="16">
    <source>
        <dbReference type="ARBA" id="ARBA00023014"/>
    </source>
</evidence>
<keyword evidence="14" id="KW-0408">Iron</keyword>
<dbReference type="AlphaFoldDB" id="A0A0D7WXN3"/>
<dbReference type="OrthoDB" id="9760839at2"/>
<comment type="function">
    <text evidence="17">Member of the two-component regulatory system NreB/NreC involved in the control of dissimilatory nitrate/nitrite reduction in response to oxygen. NreB functions as a direct oxygen sensor histidine kinase which is autophosphorylated, in the absence of oxygen, probably at the conserved histidine residue, and transfers its phosphate group probably to a conserved aspartate residue of NreC. NreB/NreC activates the expression of the nitrate (narGHJI) and nitrite (nir) reductase operons, as well as the putative nitrate transporter gene narT.</text>
</comment>
<keyword evidence="10" id="KW-0479">Metal-binding</keyword>
<keyword evidence="24" id="KW-1185">Reference proteome</keyword>
<evidence type="ECO:0000313" key="23">
    <source>
        <dbReference type="EMBL" id="KJD43925.1"/>
    </source>
</evidence>
<dbReference type="GO" id="GO:0000155">
    <property type="term" value="F:phosphorelay sensor kinase activity"/>
    <property type="evidence" value="ECO:0007669"/>
    <property type="project" value="InterPro"/>
</dbReference>
<comment type="subcellular location">
    <subcellularLocation>
        <location evidence="3">Cytoplasm</location>
    </subcellularLocation>
</comment>
<dbReference type="InterPro" id="IPR050482">
    <property type="entry name" value="Sensor_HK_TwoCompSys"/>
</dbReference>
<evidence type="ECO:0000256" key="5">
    <source>
        <dbReference type="ARBA" id="ARBA00017322"/>
    </source>
</evidence>
<dbReference type="InterPro" id="IPR000700">
    <property type="entry name" value="PAS-assoc_C"/>
</dbReference>
<dbReference type="GO" id="GO:0051539">
    <property type="term" value="F:4 iron, 4 sulfur cluster binding"/>
    <property type="evidence" value="ECO:0007669"/>
    <property type="project" value="UniProtKB-KW"/>
</dbReference>
<dbReference type="InterPro" id="IPR035965">
    <property type="entry name" value="PAS-like_dom_sf"/>
</dbReference>
<dbReference type="Pfam" id="PF02518">
    <property type="entry name" value="HATPase_c"/>
    <property type="match status" value="1"/>
</dbReference>
<evidence type="ECO:0000256" key="4">
    <source>
        <dbReference type="ARBA" id="ARBA00012438"/>
    </source>
</evidence>
<keyword evidence="15" id="KW-0902">Two-component regulatory system</keyword>
<dbReference type="InterPro" id="IPR003594">
    <property type="entry name" value="HATPase_dom"/>
</dbReference>
<dbReference type="SMART" id="SM00387">
    <property type="entry name" value="HATPase_c"/>
    <property type="match status" value="1"/>
</dbReference>
<dbReference type="PROSITE" id="PS50113">
    <property type="entry name" value="PAC"/>
    <property type="match status" value="1"/>
</dbReference>
<dbReference type="Gene3D" id="1.20.5.1930">
    <property type="match status" value="1"/>
</dbReference>
<evidence type="ECO:0000256" key="18">
    <source>
        <dbReference type="ARBA" id="ARBA00030800"/>
    </source>
</evidence>
<dbReference type="InterPro" id="IPR036890">
    <property type="entry name" value="HATPase_C_sf"/>
</dbReference>
<evidence type="ECO:0000256" key="17">
    <source>
        <dbReference type="ARBA" id="ARBA00024827"/>
    </source>
</evidence>
<dbReference type="CDD" id="cd16917">
    <property type="entry name" value="HATPase_UhpB-NarQ-NarX-like"/>
    <property type="match status" value="1"/>
</dbReference>
<feature type="coiled-coil region" evidence="19">
    <location>
        <begin position="151"/>
        <end position="178"/>
    </location>
</feature>
<keyword evidence="8" id="KW-0597">Phosphoprotein</keyword>
<dbReference type="Proteomes" id="UP000032534">
    <property type="component" value="Unassembled WGS sequence"/>
</dbReference>
<dbReference type="PATRIC" id="fig|159743.3.peg.4370"/>
<feature type="domain" description="Histidine kinase" evidence="20">
    <location>
        <begin position="182"/>
        <end position="367"/>
    </location>
</feature>
<dbReference type="Gene3D" id="3.30.450.20">
    <property type="entry name" value="PAS domain"/>
    <property type="match status" value="1"/>
</dbReference>
<dbReference type="SUPFAM" id="SSF55874">
    <property type="entry name" value="ATPase domain of HSP90 chaperone/DNA topoisomerase II/histidine kinase"/>
    <property type="match status" value="1"/>
</dbReference>
<dbReference type="EC" id="2.7.13.3" evidence="4"/>
<reference evidence="23 24" key="1">
    <citation type="submission" date="2014-11" db="EMBL/GenBank/DDBJ databases">
        <title>Draft Genome Sequences of Paenibacillus polymyxa NRRL B-30509 and Paenibacillus terrae NRRL B-30644, Strains from a Poultry Environment that Produce Tridecaptin A and Paenicidins.</title>
        <authorList>
            <person name="van Belkum M.J."/>
            <person name="Lohans C.T."/>
            <person name="Vederas J.C."/>
        </authorList>
    </citation>
    <scope>NUCLEOTIDE SEQUENCE [LARGE SCALE GENOMIC DNA]</scope>
    <source>
        <strain evidence="23 24">NRRL B-30644</strain>
    </source>
</reference>
<dbReference type="InterPro" id="IPR005467">
    <property type="entry name" value="His_kinase_dom"/>
</dbReference>
<dbReference type="PANTHER" id="PTHR24421:SF10">
    <property type="entry name" value="NITRATE_NITRITE SENSOR PROTEIN NARQ"/>
    <property type="match status" value="1"/>
</dbReference>
<dbReference type="Pfam" id="PF13426">
    <property type="entry name" value="PAS_9"/>
    <property type="match status" value="1"/>
</dbReference>
<name>A0A0D7WXN3_9BACL</name>
<feature type="domain" description="PAS" evidence="21">
    <location>
        <begin position="43"/>
        <end position="98"/>
    </location>
</feature>
<dbReference type="Gene3D" id="3.30.565.10">
    <property type="entry name" value="Histidine kinase-like ATPase, C-terminal domain"/>
    <property type="match status" value="1"/>
</dbReference>
<comment type="caution">
    <text evidence="23">The sequence shown here is derived from an EMBL/GenBank/DDBJ whole genome shotgun (WGS) entry which is preliminary data.</text>
</comment>
<evidence type="ECO:0000256" key="11">
    <source>
        <dbReference type="ARBA" id="ARBA00022741"/>
    </source>
</evidence>
<dbReference type="RefSeq" id="WP_044647720.1">
    <property type="nucleotide sequence ID" value="NZ_JTHP01000045.1"/>
</dbReference>
<comment type="cofactor">
    <cofactor evidence="2">
        <name>[4Fe-4S] cluster</name>
        <dbReference type="ChEBI" id="CHEBI:49883"/>
    </cofactor>
</comment>
<evidence type="ECO:0000256" key="12">
    <source>
        <dbReference type="ARBA" id="ARBA00022777"/>
    </source>
</evidence>
<evidence type="ECO:0000256" key="10">
    <source>
        <dbReference type="ARBA" id="ARBA00022723"/>
    </source>
</evidence>
<keyword evidence="12 23" id="KW-0418">Kinase</keyword>
<dbReference type="SMART" id="SM00086">
    <property type="entry name" value="PAC"/>
    <property type="match status" value="1"/>
</dbReference>
<evidence type="ECO:0000259" key="22">
    <source>
        <dbReference type="PROSITE" id="PS50113"/>
    </source>
</evidence>
<evidence type="ECO:0000259" key="21">
    <source>
        <dbReference type="PROSITE" id="PS50112"/>
    </source>
</evidence>
<sequence>MNEPSNPLLQHAFGESADKLLDNLEAHIPESPFLHALRNSLHQLSNLKFALDTSSIVALTDHRGIIQYVNDKFCEISQYSREELIGRDHRLINSGYHPPAFMKNLWTTIRSGEVWQGEIRNRAKDNTYYWVNTTIVPFMDEEGKPYQYLAIRNEVTKLKKVEAELQTMMTQVMQIQEEERKRFSRELHDGIGQSLFALIIQLDSQLAEQPSPALEKLRSQVTDIIKDVRGLAWELRPSVLDDLGVVPAIRTYIENYCSHYGIEVHFQCNLRKRLDIRKEIAIYRIVQEALTNVAKYADVAEAHVDVEDQGEVIQVTIWDEGIGFSEQSQGEGVGLFSMEERARGVGGWISLTSAPEHGTSIQLTIPV</sequence>
<dbReference type="EMBL" id="JTHP01000045">
    <property type="protein sequence ID" value="KJD43925.1"/>
    <property type="molecule type" value="Genomic_DNA"/>
</dbReference>
<organism evidence="23 24">
    <name type="scientific">Paenibacillus terrae</name>
    <dbReference type="NCBI Taxonomy" id="159743"/>
    <lineage>
        <taxon>Bacteria</taxon>
        <taxon>Bacillati</taxon>
        <taxon>Bacillota</taxon>
        <taxon>Bacilli</taxon>
        <taxon>Bacillales</taxon>
        <taxon>Paenibacillaceae</taxon>
        <taxon>Paenibacillus</taxon>
    </lineage>
</organism>
<evidence type="ECO:0000259" key="20">
    <source>
        <dbReference type="PROSITE" id="PS50109"/>
    </source>
</evidence>
<dbReference type="GO" id="GO:0016020">
    <property type="term" value="C:membrane"/>
    <property type="evidence" value="ECO:0007669"/>
    <property type="project" value="InterPro"/>
</dbReference>
<dbReference type="InterPro" id="IPR001610">
    <property type="entry name" value="PAC"/>
</dbReference>
<evidence type="ECO:0000256" key="14">
    <source>
        <dbReference type="ARBA" id="ARBA00023004"/>
    </source>
</evidence>
<evidence type="ECO:0000256" key="3">
    <source>
        <dbReference type="ARBA" id="ARBA00004496"/>
    </source>
</evidence>
<accession>A0A0D7WXN3</accession>
<dbReference type="NCBIfam" id="TIGR00229">
    <property type="entry name" value="sensory_box"/>
    <property type="match status" value="1"/>
</dbReference>
<gene>
    <name evidence="23" type="ORF">QD47_19685</name>
</gene>
<keyword evidence="19" id="KW-0175">Coiled coil</keyword>
<evidence type="ECO:0000256" key="8">
    <source>
        <dbReference type="ARBA" id="ARBA00022553"/>
    </source>
</evidence>
<protein>
    <recommendedName>
        <fullName evidence="5">Oxygen sensor histidine kinase NreB</fullName>
        <ecNumber evidence="4">2.7.13.3</ecNumber>
    </recommendedName>
    <alternativeName>
        <fullName evidence="18">Nitrogen regulation protein B</fullName>
    </alternativeName>
</protein>
<evidence type="ECO:0000256" key="9">
    <source>
        <dbReference type="ARBA" id="ARBA00022679"/>
    </source>
</evidence>
<dbReference type="GO" id="GO:0005737">
    <property type="term" value="C:cytoplasm"/>
    <property type="evidence" value="ECO:0007669"/>
    <property type="project" value="UniProtKB-SubCell"/>
</dbReference>
<dbReference type="PROSITE" id="PS50112">
    <property type="entry name" value="PAS"/>
    <property type="match status" value="1"/>
</dbReference>
<dbReference type="GO" id="GO:0046983">
    <property type="term" value="F:protein dimerization activity"/>
    <property type="evidence" value="ECO:0007669"/>
    <property type="project" value="InterPro"/>
</dbReference>
<evidence type="ECO:0000256" key="2">
    <source>
        <dbReference type="ARBA" id="ARBA00001966"/>
    </source>
</evidence>
<comment type="catalytic activity">
    <reaction evidence="1">
        <text>ATP + protein L-histidine = ADP + protein N-phospho-L-histidine.</text>
        <dbReference type="EC" id="2.7.13.3"/>
    </reaction>
</comment>
<evidence type="ECO:0000313" key="24">
    <source>
        <dbReference type="Proteomes" id="UP000032534"/>
    </source>
</evidence>